<evidence type="ECO:0000313" key="7">
    <source>
        <dbReference type="EMBL" id="RAL04483.1"/>
    </source>
</evidence>
<dbReference type="VEuPathDB" id="FungiDB:BO80DRAFT_399975"/>
<dbReference type="GO" id="GO:0055129">
    <property type="term" value="P:L-proline biosynthetic process"/>
    <property type="evidence" value="ECO:0007669"/>
    <property type="project" value="TreeGrafter"/>
</dbReference>
<dbReference type="InterPro" id="IPR008927">
    <property type="entry name" value="6-PGluconate_DH-like_C_sf"/>
</dbReference>
<keyword evidence="2 4" id="KW-0521">NADP</keyword>
<dbReference type="SUPFAM" id="SSF51735">
    <property type="entry name" value="NAD(P)-binding Rossmann-fold domains"/>
    <property type="match status" value="1"/>
</dbReference>
<keyword evidence="8" id="KW-1185">Reference proteome</keyword>
<dbReference type="Gene3D" id="1.10.3730.10">
    <property type="entry name" value="ProC C-terminal domain-like"/>
    <property type="match status" value="1"/>
</dbReference>
<dbReference type="STRING" id="1448316.A0A395HAF9"/>
<keyword evidence="3" id="KW-0560">Oxidoreductase</keyword>
<dbReference type="PIRSF" id="PIRSF000193">
    <property type="entry name" value="Pyrrol-5-carb_rd"/>
    <property type="match status" value="1"/>
</dbReference>
<dbReference type="PANTHER" id="PTHR11645:SF21">
    <property type="entry name" value="HYPOTHETICAL PYRROLINE-5-CARBOXYLATE REDUCTASE (EUROFUNG)"/>
    <property type="match status" value="1"/>
</dbReference>
<dbReference type="InterPro" id="IPR036291">
    <property type="entry name" value="NAD(P)-bd_dom_sf"/>
</dbReference>
<gene>
    <name evidence="7" type="ORF">BO80DRAFT_399975</name>
</gene>
<organism evidence="7 8">
    <name type="scientific">Aspergillus ibericus CBS 121593</name>
    <dbReference type="NCBI Taxonomy" id="1448316"/>
    <lineage>
        <taxon>Eukaryota</taxon>
        <taxon>Fungi</taxon>
        <taxon>Dikarya</taxon>
        <taxon>Ascomycota</taxon>
        <taxon>Pezizomycotina</taxon>
        <taxon>Eurotiomycetes</taxon>
        <taxon>Eurotiomycetidae</taxon>
        <taxon>Eurotiales</taxon>
        <taxon>Aspergillaceae</taxon>
        <taxon>Aspergillus</taxon>
        <taxon>Aspergillus subgen. Circumdati</taxon>
    </lineage>
</organism>
<dbReference type="PANTHER" id="PTHR11645">
    <property type="entry name" value="PYRROLINE-5-CARBOXYLATE REDUCTASE"/>
    <property type="match status" value="1"/>
</dbReference>
<accession>A0A395HAF9</accession>
<evidence type="ECO:0000256" key="4">
    <source>
        <dbReference type="PIRSR" id="PIRSR000193-1"/>
    </source>
</evidence>
<dbReference type="OrthoDB" id="10263291at2759"/>
<feature type="domain" description="Pyrroline-5-carboxylate reductase dimerisation" evidence="6">
    <location>
        <begin position="191"/>
        <end position="289"/>
    </location>
</feature>
<comment type="similarity">
    <text evidence="1">Belongs to the pyrroline-5-carboxylate reductase family.</text>
</comment>
<feature type="binding site" evidence="4">
    <location>
        <begin position="89"/>
        <end position="92"/>
    </location>
    <ligand>
        <name>NADP(+)</name>
        <dbReference type="ChEBI" id="CHEBI:58349"/>
    </ligand>
</feature>
<dbReference type="InterPro" id="IPR000304">
    <property type="entry name" value="Pyrroline-COOH_reductase"/>
</dbReference>
<dbReference type="InterPro" id="IPR029036">
    <property type="entry name" value="P5CR_dimer"/>
</dbReference>
<dbReference type="Pfam" id="PF14748">
    <property type="entry name" value="P5CR_dimer"/>
    <property type="match status" value="1"/>
</dbReference>
<dbReference type="Pfam" id="PF03807">
    <property type="entry name" value="F420_oxidored"/>
    <property type="match status" value="1"/>
</dbReference>
<feature type="binding site" evidence="4">
    <location>
        <begin position="18"/>
        <end position="23"/>
    </location>
    <ligand>
        <name>NADP(+)</name>
        <dbReference type="ChEBI" id="CHEBI:58349"/>
    </ligand>
</feature>
<evidence type="ECO:0000256" key="1">
    <source>
        <dbReference type="ARBA" id="ARBA00005525"/>
    </source>
</evidence>
<evidence type="ECO:0000256" key="2">
    <source>
        <dbReference type="ARBA" id="ARBA00022857"/>
    </source>
</evidence>
<evidence type="ECO:0000259" key="6">
    <source>
        <dbReference type="Pfam" id="PF14748"/>
    </source>
</evidence>
<dbReference type="InterPro" id="IPR028939">
    <property type="entry name" value="P5C_Rdtase_cat_N"/>
</dbReference>
<dbReference type="EMBL" id="KZ824424">
    <property type="protein sequence ID" value="RAL04483.1"/>
    <property type="molecule type" value="Genomic_DNA"/>
</dbReference>
<name>A0A395HAF9_9EURO</name>
<dbReference type="Proteomes" id="UP000249402">
    <property type="component" value="Unassembled WGS sequence"/>
</dbReference>
<feature type="binding site" evidence="4">
    <location>
        <position position="49"/>
    </location>
    <ligand>
        <name>NADP(+)</name>
        <dbReference type="ChEBI" id="CHEBI:58349"/>
    </ligand>
</feature>
<evidence type="ECO:0000259" key="5">
    <source>
        <dbReference type="Pfam" id="PF03807"/>
    </source>
</evidence>
<feature type="domain" description="Pyrroline-5-carboxylate reductase catalytic N-terminal" evidence="5">
    <location>
        <begin position="15"/>
        <end position="119"/>
    </location>
</feature>
<proteinExistence type="inferred from homology"/>
<dbReference type="RefSeq" id="XP_025578810.1">
    <property type="nucleotide sequence ID" value="XM_025717491.1"/>
</dbReference>
<reference evidence="7 8" key="1">
    <citation type="submission" date="2018-02" db="EMBL/GenBank/DDBJ databases">
        <title>The genomes of Aspergillus section Nigri reveals drivers in fungal speciation.</title>
        <authorList>
            <consortium name="DOE Joint Genome Institute"/>
            <person name="Vesth T.C."/>
            <person name="Nybo J."/>
            <person name="Theobald S."/>
            <person name="Brandl J."/>
            <person name="Frisvad J.C."/>
            <person name="Nielsen K.F."/>
            <person name="Lyhne E.K."/>
            <person name="Kogle M.E."/>
            <person name="Kuo A."/>
            <person name="Riley R."/>
            <person name="Clum A."/>
            <person name="Nolan M."/>
            <person name="Lipzen A."/>
            <person name="Salamov A."/>
            <person name="Henrissat B."/>
            <person name="Wiebenga A."/>
            <person name="De vries R.P."/>
            <person name="Grigoriev I.V."/>
            <person name="Mortensen U.H."/>
            <person name="Andersen M.R."/>
            <person name="Baker S.E."/>
        </authorList>
    </citation>
    <scope>NUCLEOTIDE SEQUENCE [LARGE SCALE GENOMIC DNA]</scope>
    <source>
        <strain evidence="7 8">CBS 121593</strain>
    </source>
</reference>
<sequence>MTTQLRSPVGKPLTLAFIGCGNMGSSILSGLLDATRTQEGKIGHFIVSTKTASSASRLQQQYAADLFRVDIAHDSNLLAIREADIVLLACKPFLAKGILSAPGIAEALVGKLVISIMAGMTVGDIRGCIGGGDGEAGRVRIVRAMPNVAARVRRSMTIVEVPDGVGIGEEELEIVKWVFGVIGTVKILTPDLFDVGTMLVGAGMGVMTVPVEGLLDGCVVEGLRRGEALEMAAKMLEGMAALLREGKHPAVLRESISSPRGCTIQGVMTVERAGVRATFADAVIDGTRHLRGEK</sequence>
<dbReference type="HAMAP" id="MF_01925">
    <property type="entry name" value="P5C_reductase"/>
    <property type="match status" value="1"/>
</dbReference>
<evidence type="ECO:0000256" key="3">
    <source>
        <dbReference type="ARBA" id="ARBA00023002"/>
    </source>
</evidence>
<protein>
    <submittedName>
        <fullName evidence="7">Pyrroline-5-carboxylate reductase</fullName>
    </submittedName>
</protein>
<dbReference type="GO" id="GO:0004735">
    <property type="term" value="F:pyrroline-5-carboxylate reductase activity"/>
    <property type="evidence" value="ECO:0007669"/>
    <property type="project" value="InterPro"/>
</dbReference>
<feature type="binding site" evidence="4">
    <location>
        <position position="76"/>
    </location>
    <ligand>
        <name>NADPH</name>
        <dbReference type="ChEBI" id="CHEBI:57783"/>
    </ligand>
</feature>
<dbReference type="FunFam" id="1.10.3730.10:FF:000001">
    <property type="entry name" value="Pyrroline-5-carboxylate reductase"/>
    <property type="match status" value="1"/>
</dbReference>
<dbReference type="Gene3D" id="3.40.50.720">
    <property type="entry name" value="NAD(P)-binding Rossmann-like Domain"/>
    <property type="match status" value="1"/>
</dbReference>
<evidence type="ECO:0000313" key="8">
    <source>
        <dbReference type="Proteomes" id="UP000249402"/>
    </source>
</evidence>
<dbReference type="GeneID" id="37222356"/>
<dbReference type="AlphaFoldDB" id="A0A395HAF9"/>
<dbReference type="SUPFAM" id="SSF48179">
    <property type="entry name" value="6-phosphogluconate dehydrogenase C-terminal domain-like"/>
    <property type="match status" value="1"/>
</dbReference>